<dbReference type="InterPro" id="IPR008030">
    <property type="entry name" value="NmrA-like"/>
</dbReference>
<dbReference type="Pfam" id="PF05368">
    <property type="entry name" value="NmrA"/>
    <property type="match status" value="1"/>
</dbReference>
<dbReference type="Gene3D" id="3.40.50.720">
    <property type="entry name" value="NAD(P)-binding Rossmann-like Domain"/>
    <property type="match status" value="1"/>
</dbReference>
<accession>A0A1Y2C8F1</accession>
<dbReference type="OrthoDB" id="10254221at2759"/>
<dbReference type="PANTHER" id="PTHR43162">
    <property type="match status" value="1"/>
</dbReference>
<proteinExistence type="predicted"/>
<sequence>MHIALAPATSRSAVAAIPLLTNHSLRLVTRRPGLESAGAHVVVPNADAANPASLADAFTACDAALIVTTHDPQAGIADDAEKTINLINAAAKQGVKHIVLVASWTVNEPVRLSKLASRFVGPEEALKASGAKWTVLRGGFFTQNLLFQANNIKNGVPISVSTAYYSPVDVDNIGHCAAKVLNDGPEKHHAKIYEMTGPEVLSMEDMVKIMGQVAGKTVTVNVIPAESVQGPDYMKQLALYAQESFQVDKKACSCPFTQDVGNLIGDANWTRFKSWAEKNKAAWA</sequence>
<dbReference type="STRING" id="329046.A0A1Y2C8F1"/>
<dbReference type="EMBL" id="MCGO01000025">
    <property type="protein sequence ID" value="ORY43311.1"/>
    <property type="molecule type" value="Genomic_DNA"/>
</dbReference>
<name>A0A1Y2C8F1_9FUNG</name>
<comment type="caution">
    <text evidence="2">The sequence shown here is derived from an EMBL/GenBank/DDBJ whole genome shotgun (WGS) entry which is preliminary data.</text>
</comment>
<evidence type="ECO:0000313" key="2">
    <source>
        <dbReference type="EMBL" id="ORY43311.1"/>
    </source>
</evidence>
<reference evidence="2 3" key="1">
    <citation type="submission" date="2016-07" db="EMBL/GenBank/DDBJ databases">
        <title>Pervasive Adenine N6-methylation of Active Genes in Fungi.</title>
        <authorList>
            <consortium name="DOE Joint Genome Institute"/>
            <person name="Mondo S.J."/>
            <person name="Dannebaum R.O."/>
            <person name="Kuo R.C."/>
            <person name="Labutti K."/>
            <person name="Haridas S."/>
            <person name="Kuo A."/>
            <person name="Salamov A."/>
            <person name="Ahrendt S.R."/>
            <person name="Lipzen A."/>
            <person name="Sullivan W."/>
            <person name="Andreopoulos W.B."/>
            <person name="Clum A."/>
            <person name="Lindquist E."/>
            <person name="Daum C."/>
            <person name="Ramamoorthy G.K."/>
            <person name="Gryganskyi A."/>
            <person name="Culley D."/>
            <person name="Magnuson J.K."/>
            <person name="James T.Y."/>
            <person name="O'Malley M.A."/>
            <person name="Stajich J.E."/>
            <person name="Spatafora J.W."/>
            <person name="Visel A."/>
            <person name="Grigoriev I.V."/>
        </authorList>
    </citation>
    <scope>NUCLEOTIDE SEQUENCE [LARGE SCALE GENOMIC DNA]</scope>
    <source>
        <strain evidence="2 3">JEL800</strain>
    </source>
</reference>
<dbReference type="SUPFAM" id="SSF51735">
    <property type="entry name" value="NAD(P)-binding Rossmann-fold domains"/>
    <property type="match status" value="1"/>
</dbReference>
<dbReference type="InterPro" id="IPR036291">
    <property type="entry name" value="NAD(P)-bd_dom_sf"/>
</dbReference>
<keyword evidence="3" id="KW-1185">Reference proteome</keyword>
<dbReference type="Gene3D" id="3.90.25.10">
    <property type="entry name" value="UDP-galactose 4-epimerase, domain 1"/>
    <property type="match status" value="1"/>
</dbReference>
<feature type="domain" description="NmrA-like" evidence="1">
    <location>
        <begin position="21"/>
        <end position="234"/>
    </location>
</feature>
<evidence type="ECO:0000313" key="3">
    <source>
        <dbReference type="Proteomes" id="UP000193642"/>
    </source>
</evidence>
<dbReference type="AlphaFoldDB" id="A0A1Y2C8F1"/>
<evidence type="ECO:0000259" key="1">
    <source>
        <dbReference type="Pfam" id="PF05368"/>
    </source>
</evidence>
<organism evidence="2 3">
    <name type="scientific">Rhizoclosmatium globosum</name>
    <dbReference type="NCBI Taxonomy" id="329046"/>
    <lineage>
        <taxon>Eukaryota</taxon>
        <taxon>Fungi</taxon>
        <taxon>Fungi incertae sedis</taxon>
        <taxon>Chytridiomycota</taxon>
        <taxon>Chytridiomycota incertae sedis</taxon>
        <taxon>Chytridiomycetes</taxon>
        <taxon>Chytridiales</taxon>
        <taxon>Chytriomycetaceae</taxon>
        <taxon>Rhizoclosmatium</taxon>
    </lineage>
</organism>
<gene>
    <name evidence="2" type="ORF">BCR33DRAFT_766545</name>
</gene>
<dbReference type="PANTHER" id="PTHR43162:SF1">
    <property type="entry name" value="PRESTALK A DIFFERENTIATION PROTEIN A"/>
    <property type="match status" value="1"/>
</dbReference>
<protein>
    <submittedName>
        <fullName evidence="2">NAD(P)-binding protein</fullName>
    </submittedName>
</protein>
<dbReference type="Proteomes" id="UP000193642">
    <property type="component" value="Unassembled WGS sequence"/>
</dbReference>
<dbReference type="InterPro" id="IPR051604">
    <property type="entry name" value="Ergot_Alk_Oxidoreductase"/>
</dbReference>